<feature type="region of interest" description="Disordered" evidence="3">
    <location>
        <begin position="293"/>
        <end position="358"/>
    </location>
</feature>
<organism evidence="5 6">
    <name type="scientific">Blattamonas nauphoetae</name>
    <dbReference type="NCBI Taxonomy" id="2049346"/>
    <lineage>
        <taxon>Eukaryota</taxon>
        <taxon>Metamonada</taxon>
        <taxon>Preaxostyla</taxon>
        <taxon>Oxymonadida</taxon>
        <taxon>Blattamonas</taxon>
    </lineage>
</organism>
<dbReference type="Proteomes" id="UP001281761">
    <property type="component" value="Unassembled WGS sequence"/>
</dbReference>
<reference evidence="5 6" key="1">
    <citation type="journal article" date="2022" name="bioRxiv">
        <title>Genomics of Preaxostyla Flagellates Illuminates Evolutionary Transitions and the Path Towards Mitochondrial Loss.</title>
        <authorList>
            <person name="Novak L.V.F."/>
            <person name="Treitli S.C."/>
            <person name="Pyrih J."/>
            <person name="Halakuc P."/>
            <person name="Pipaliya S.V."/>
            <person name="Vacek V."/>
            <person name="Brzon O."/>
            <person name="Soukal P."/>
            <person name="Eme L."/>
            <person name="Dacks J.B."/>
            <person name="Karnkowska A."/>
            <person name="Elias M."/>
            <person name="Hampl V."/>
        </authorList>
    </citation>
    <scope>NUCLEOTIDE SEQUENCE [LARGE SCALE GENOMIC DNA]</scope>
    <source>
        <strain evidence="5">NAU3</strain>
        <tissue evidence="5">Gut</tissue>
    </source>
</reference>
<evidence type="ECO:0000256" key="3">
    <source>
        <dbReference type="SAM" id="MobiDB-lite"/>
    </source>
</evidence>
<proteinExistence type="predicted"/>
<feature type="compositionally biased region" description="Basic residues" evidence="3">
    <location>
        <begin position="458"/>
        <end position="469"/>
    </location>
</feature>
<keyword evidence="6" id="KW-1185">Reference proteome</keyword>
<dbReference type="SUPFAM" id="SSF56112">
    <property type="entry name" value="Protein kinase-like (PK-like)"/>
    <property type="match status" value="1"/>
</dbReference>
<dbReference type="InterPro" id="IPR036940">
    <property type="entry name" value="PI3/4_kinase_cat_sf"/>
</dbReference>
<gene>
    <name evidence="5" type="ORF">BLNAU_1517</name>
</gene>
<dbReference type="InterPro" id="IPR015433">
    <property type="entry name" value="PI3/4_kinase"/>
</dbReference>
<dbReference type="PANTHER" id="PTHR10048">
    <property type="entry name" value="PHOSPHATIDYLINOSITOL KINASE"/>
    <property type="match status" value="1"/>
</dbReference>
<sequence>MELFHEADNLPDDFDTSHSPFEHAIAAVTLLADTTSRKMRTVLAHNYCSNVLISLPMEITAQFLPELVKLSNLEQSSAIDKILTSISQRSLCLALQIYLLFSCEEQEISPTKTIQISSDDPDASFFPVNQNRLQSPSLNGIFSPSSFTSLSIPSALPVSSTTNPFSRSHPSTPDNCLKLPFSDVNERLKRHSVQSSDSTQIHLSLNPNPHLEALPPHLPSFESLKTFNDPQNAGHTPSSTFERPNSIAFENNLKKQTVQLVLCSLLRIWKYHREMEAKGEHASNLSFSTHAHSETGSIASTPPSTPSTSHFHYQANYFHGTPSPPVPPRYQSKTPPNVSFRPVPRAPDPTPNYASFQTPHISSSMLLPSLHTPSPTPTPTLLERATTSSIASLTPPPSSAIFRTPSVGLKQISKASVMIELVEYAGILGSKALPDLVPTHLNRRYKSFTSRQIIDHPSRKHNKKSRKSVSKPAPGPEDPSEPESTVEEDDDPCLKPDQNNFLSQPQNETKFSPLTLPPAASLYDPPGDERDPFGSDRCHQFALSLFVYDCLKDVSKKVRLEDIPKRKSLCIRLIDSLNEDIAPGWTGERISHPKSAHELDPQSLSRAHPSSGTITRLSDSERAVFVPERPLGPPHVHLPPCPITVQSTPSLDVSIPQNEGLTQPPPVQRPSFSQTTIPISVSSPPPSYVPKQAIQSQPTTPEPSTTPCSLSSDHERPRNSLQLGRILKLSFILPATQLTSSPRLFLRFVSSETRLLKSRERAPIMVWMETCGAEDWSDAMQIAERKRAELEGTMLHPQTGSANLLSPSHTSESFASLVPSPVHRNRHPNELSPVTFPTELLSAKEERISRETVFSILPSWRLTSLIVKEHDDIRQDALVSHMLTLIQSICHEKGVRIWLRPFCVMPTSPTSGLMETLVDTVSIHEMKEGKKGETVVGKGGVEVAEKEKKKDFKTISQFLFELYPNTDDGEESEGHRQAVRNFLESLAGYSIATYILQLKDRHNANILISSAGHLIHIDFGFILTRSPGGVSFEQSPFKLTKEYAAVIGGKKSPLFAELRNLIVDGLMALRANSNVLCQSVLIQSRYSGLPCFYKPGELIAARLGERLFIKQSDEAARKHFQKLVDISYNHTSTHTYDMFQWWSNRIRY</sequence>
<dbReference type="PROSITE" id="PS00916">
    <property type="entry name" value="PI3_4_KINASE_2"/>
    <property type="match status" value="1"/>
</dbReference>
<dbReference type="Gene3D" id="1.10.1070.11">
    <property type="entry name" value="Phosphatidylinositol 3-/4-kinase, catalytic domain"/>
    <property type="match status" value="1"/>
</dbReference>
<feature type="compositionally biased region" description="Low complexity" evidence="3">
    <location>
        <begin position="300"/>
        <end position="309"/>
    </location>
</feature>
<feature type="region of interest" description="Disordered" evidence="3">
    <location>
        <begin position="588"/>
        <end position="617"/>
    </location>
</feature>
<feature type="region of interest" description="Disordered" evidence="3">
    <location>
        <begin position="448"/>
        <end position="534"/>
    </location>
</feature>
<evidence type="ECO:0000256" key="2">
    <source>
        <dbReference type="ARBA" id="ARBA00022777"/>
    </source>
</evidence>
<feature type="domain" description="PI3K/PI4K catalytic" evidence="4">
    <location>
        <begin position="836"/>
        <end position="1132"/>
    </location>
</feature>
<dbReference type="InterPro" id="IPR000403">
    <property type="entry name" value="PI3/4_kinase_cat_dom"/>
</dbReference>
<accession>A0ABQ9YI95</accession>
<keyword evidence="2" id="KW-0418">Kinase</keyword>
<feature type="compositionally biased region" description="Basic and acidic residues" evidence="3">
    <location>
        <begin position="589"/>
        <end position="600"/>
    </location>
</feature>
<dbReference type="PROSITE" id="PS50290">
    <property type="entry name" value="PI3_4_KINASE_3"/>
    <property type="match status" value="1"/>
</dbReference>
<comment type="caution">
    <text evidence="5">The sequence shown here is derived from an EMBL/GenBank/DDBJ whole genome shotgun (WGS) entry which is preliminary data.</text>
</comment>
<dbReference type="PANTHER" id="PTHR10048:SF22">
    <property type="entry name" value="PHOSPHATIDYLINOSITOL 4-KINASE BETA"/>
    <property type="match status" value="1"/>
</dbReference>
<evidence type="ECO:0000256" key="1">
    <source>
        <dbReference type="ARBA" id="ARBA00022679"/>
    </source>
</evidence>
<evidence type="ECO:0000313" key="5">
    <source>
        <dbReference type="EMBL" id="KAK2963474.1"/>
    </source>
</evidence>
<keyword evidence="1 5" id="KW-0808">Transferase</keyword>
<protein>
    <submittedName>
        <fullName evidence="5">Phosphatidylinositol 4-kinase beta</fullName>
        <ecNumber evidence="5">2.7.1.67</ecNumber>
    </submittedName>
</protein>
<dbReference type="GO" id="GO:0004430">
    <property type="term" value="F:1-phosphatidylinositol 4-kinase activity"/>
    <property type="evidence" value="ECO:0007669"/>
    <property type="project" value="UniProtKB-EC"/>
</dbReference>
<dbReference type="InterPro" id="IPR018936">
    <property type="entry name" value="PI3/4_kinase_CS"/>
</dbReference>
<dbReference type="SMART" id="SM00146">
    <property type="entry name" value="PI3Kc"/>
    <property type="match status" value="1"/>
</dbReference>
<evidence type="ECO:0000259" key="4">
    <source>
        <dbReference type="PROSITE" id="PS50290"/>
    </source>
</evidence>
<name>A0ABQ9YI95_9EUKA</name>
<dbReference type="EC" id="2.7.1.67" evidence="5"/>
<dbReference type="Pfam" id="PF00454">
    <property type="entry name" value="PI3_PI4_kinase"/>
    <property type="match status" value="1"/>
</dbReference>
<feature type="compositionally biased region" description="Low complexity" evidence="3">
    <location>
        <begin position="698"/>
        <end position="711"/>
    </location>
</feature>
<dbReference type="Gene3D" id="3.30.1010.10">
    <property type="entry name" value="Phosphatidylinositol 3-kinase Catalytic Subunit, Chain A, domain 4"/>
    <property type="match status" value="1"/>
</dbReference>
<feature type="compositionally biased region" description="Polar residues" evidence="3">
    <location>
        <begin position="602"/>
        <end position="617"/>
    </location>
</feature>
<dbReference type="InterPro" id="IPR011009">
    <property type="entry name" value="Kinase-like_dom_sf"/>
</dbReference>
<feature type="region of interest" description="Disordered" evidence="3">
    <location>
        <begin position="677"/>
        <end position="717"/>
    </location>
</feature>
<evidence type="ECO:0000313" key="6">
    <source>
        <dbReference type="Proteomes" id="UP001281761"/>
    </source>
</evidence>
<feature type="compositionally biased region" description="Polar residues" evidence="3">
    <location>
        <begin position="497"/>
        <end position="512"/>
    </location>
</feature>
<feature type="compositionally biased region" description="Acidic residues" evidence="3">
    <location>
        <begin position="478"/>
        <end position="491"/>
    </location>
</feature>
<dbReference type="EMBL" id="JARBJD010000006">
    <property type="protein sequence ID" value="KAK2963474.1"/>
    <property type="molecule type" value="Genomic_DNA"/>
</dbReference>